<reference evidence="1" key="2">
    <citation type="journal article" date="2023" name="Science">
        <title>Genomic signatures of disease resistance in endangered staghorn corals.</title>
        <authorList>
            <person name="Vollmer S.V."/>
            <person name="Selwyn J.D."/>
            <person name="Despard B.A."/>
            <person name="Roesel C.L."/>
        </authorList>
    </citation>
    <scope>NUCLEOTIDE SEQUENCE</scope>
    <source>
        <strain evidence="1">K2</strain>
    </source>
</reference>
<protein>
    <submittedName>
        <fullName evidence="1">Uncharacterized protein</fullName>
    </submittedName>
</protein>
<dbReference type="AlphaFoldDB" id="A0AAD9QZB5"/>
<name>A0AAD9QZB5_ACRCE</name>
<keyword evidence="2" id="KW-1185">Reference proteome</keyword>
<dbReference type="Proteomes" id="UP001249851">
    <property type="component" value="Unassembled WGS sequence"/>
</dbReference>
<proteinExistence type="predicted"/>
<sequence>MASVENQSVLKGKSSFSRRSAVLLLMWFVRIGEKTCKVTNETAERVYGLVNVTGSVYILHKGNQRISKKEVF</sequence>
<dbReference type="EMBL" id="JARQWQ010000009">
    <property type="protein sequence ID" value="KAK2569890.1"/>
    <property type="molecule type" value="Genomic_DNA"/>
</dbReference>
<evidence type="ECO:0000313" key="2">
    <source>
        <dbReference type="Proteomes" id="UP001249851"/>
    </source>
</evidence>
<gene>
    <name evidence="1" type="ORF">P5673_005746</name>
</gene>
<organism evidence="1 2">
    <name type="scientific">Acropora cervicornis</name>
    <name type="common">Staghorn coral</name>
    <dbReference type="NCBI Taxonomy" id="6130"/>
    <lineage>
        <taxon>Eukaryota</taxon>
        <taxon>Metazoa</taxon>
        <taxon>Cnidaria</taxon>
        <taxon>Anthozoa</taxon>
        <taxon>Hexacorallia</taxon>
        <taxon>Scleractinia</taxon>
        <taxon>Astrocoeniina</taxon>
        <taxon>Acroporidae</taxon>
        <taxon>Acropora</taxon>
    </lineage>
</organism>
<comment type="caution">
    <text evidence="1">The sequence shown here is derived from an EMBL/GenBank/DDBJ whole genome shotgun (WGS) entry which is preliminary data.</text>
</comment>
<reference evidence="1" key="1">
    <citation type="journal article" date="2023" name="G3 (Bethesda)">
        <title>Whole genome assembly and annotation of the endangered Caribbean coral Acropora cervicornis.</title>
        <authorList>
            <person name="Selwyn J.D."/>
            <person name="Vollmer S.V."/>
        </authorList>
    </citation>
    <scope>NUCLEOTIDE SEQUENCE</scope>
    <source>
        <strain evidence="1">K2</strain>
    </source>
</reference>
<evidence type="ECO:0000313" key="1">
    <source>
        <dbReference type="EMBL" id="KAK2569890.1"/>
    </source>
</evidence>
<accession>A0AAD9QZB5</accession>